<evidence type="ECO:0000313" key="1">
    <source>
        <dbReference type="EMBL" id="SNS41544.1"/>
    </source>
</evidence>
<dbReference type="InterPro" id="IPR035959">
    <property type="entry name" value="RutC-like_sf"/>
</dbReference>
<dbReference type="PANTHER" id="PTHR43857:SF1">
    <property type="entry name" value="YJGH FAMILY PROTEIN"/>
    <property type="match status" value="1"/>
</dbReference>
<dbReference type="InterPro" id="IPR006175">
    <property type="entry name" value="YjgF/YER057c/UK114"/>
</dbReference>
<protein>
    <submittedName>
        <fullName evidence="1">Enamine deaminase RidA, house cleaning of reactive enamine intermediates, YjgF/YER057c/UK114 family</fullName>
    </submittedName>
</protein>
<gene>
    <name evidence="1" type="ORF">SAMN06295912_10637</name>
</gene>
<keyword evidence="2" id="KW-1185">Reference proteome</keyword>
<dbReference type="RefSeq" id="WP_089218983.1">
    <property type="nucleotide sequence ID" value="NZ_FZOS01000006.1"/>
</dbReference>
<dbReference type="Pfam" id="PF01042">
    <property type="entry name" value="Ribonuc_L-PSP"/>
    <property type="match status" value="1"/>
</dbReference>
<evidence type="ECO:0000313" key="2">
    <source>
        <dbReference type="Proteomes" id="UP000198281"/>
    </source>
</evidence>
<organism evidence="1 2">
    <name type="scientific">Edaphosphingomonas laterariae</name>
    <dbReference type="NCBI Taxonomy" id="861865"/>
    <lineage>
        <taxon>Bacteria</taxon>
        <taxon>Pseudomonadati</taxon>
        <taxon>Pseudomonadota</taxon>
        <taxon>Alphaproteobacteria</taxon>
        <taxon>Sphingomonadales</taxon>
        <taxon>Rhizorhabdaceae</taxon>
        <taxon>Edaphosphingomonas</taxon>
    </lineage>
</organism>
<dbReference type="EMBL" id="FZOS01000006">
    <property type="protein sequence ID" value="SNS41544.1"/>
    <property type="molecule type" value="Genomic_DNA"/>
</dbReference>
<accession>A0A239EC70</accession>
<sequence length="129" mass="14393">MRTLQPAGWPRPKGYSNGIEASGRTIFVAGQIGWDETETFHAKDFAGQFEQALRNILAVLAEAEAGPEHIVRLTWFITDKQAYLADARRVGEIYRTVMGRNYPVMSVVEVRALMEDEALVEIEATAVLP</sequence>
<reference evidence="2" key="1">
    <citation type="submission" date="2017-06" db="EMBL/GenBank/DDBJ databases">
        <authorList>
            <person name="Varghese N."/>
            <person name="Submissions S."/>
        </authorList>
    </citation>
    <scope>NUCLEOTIDE SEQUENCE [LARGE SCALE GENOMIC DNA]</scope>
    <source>
        <strain evidence="2">LNB2</strain>
    </source>
</reference>
<dbReference type="OrthoDB" id="9803101at2"/>
<dbReference type="Proteomes" id="UP000198281">
    <property type="component" value="Unassembled WGS sequence"/>
</dbReference>
<dbReference type="AlphaFoldDB" id="A0A239EC70"/>
<dbReference type="CDD" id="cd00448">
    <property type="entry name" value="YjgF_YER057c_UK114_family"/>
    <property type="match status" value="1"/>
</dbReference>
<dbReference type="Gene3D" id="3.30.1330.40">
    <property type="entry name" value="RutC-like"/>
    <property type="match status" value="1"/>
</dbReference>
<name>A0A239EC70_9SPHN</name>
<proteinExistence type="predicted"/>
<dbReference type="SUPFAM" id="SSF55298">
    <property type="entry name" value="YjgF-like"/>
    <property type="match status" value="1"/>
</dbReference>
<dbReference type="PANTHER" id="PTHR43857">
    <property type="entry name" value="BLR7761 PROTEIN"/>
    <property type="match status" value="1"/>
</dbReference>